<dbReference type="PATRIC" id="fig|1481663.10.peg.503"/>
<comment type="catalytic activity">
    <reaction evidence="7 10">
        <text>4-methyl-5-(2-phosphooxyethyl)-thiazole + 4-amino-2-methyl-5-(diphosphooxymethyl)pyrimidine + H(+) = thiamine phosphate + diphosphate</text>
        <dbReference type="Rhea" id="RHEA:22328"/>
        <dbReference type="ChEBI" id="CHEBI:15378"/>
        <dbReference type="ChEBI" id="CHEBI:33019"/>
        <dbReference type="ChEBI" id="CHEBI:37575"/>
        <dbReference type="ChEBI" id="CHEBI:57841"/>
        <dbReference type="ChEBI" id="CHEBI:58296"/>
        <dbReference type="EC" id="2.5.1.3"/>
    </reaction>
</comment>
<dbReference type="InterPro" id="IPR034291">
    <property type="entry name" value="TMP_synthase"/>
</dbReference>
<dbReference type="GO" id="GO:0005737">
    <property type="term" value="C:cytoplasm"/>
    <property type="evidence" value="ECO:0007669"/>
    <property type="project" value="TreeGrafter"/>
</dbReference>
<sequence length="420" mass="46789">MTRLVFPRGCAEWIGRVQYVLLQAKEQGFDIQNISLDVATSDCFVLEAKSTLRIGCDLCPSEGTSEPLDYYLQYLSEHRDIEARCKVKIGLRSHNDYGMDEWQVEGNCCQCITYPYPLLISNCQLDQHVAWLLALLALGFSIEDALCVARAAVSQKQGVSRETWPTSLEFFPSVYSGSELQSTKGFPAIDKTLFTLYPVVNDVSWIELLLKLGVKTVQLRIKDPARVDLETQIVRAIDLGRKYNAQVFINDYWQIAIKHHAYGVHLGQEDLSTANLVELAQAGLRLGLSTHGYYELLNVACLQPSYIALGHIFPTTTKQMPSKPQGLVRLAAYQGLADQLSYHGQKGMPTVAIGGIDHSNIEEVLRCGVTSAAVVRAITQSANPAFAVHQLMFAFSGQKESELRKQARSYSMEWEASNVE</sequence>
<gene>
    <name evidence="13" type="ORF">AAY55_13225</name>
</gene>
<evidence type="ECO:0000256" key="1">
    <source>
        <dbReference type="ARBA" id="ARBA00001946"/>
    </source>
</evidence>
<organism evidence="13 14">
    <name type="scientific">Vibrio metoecus</name>
    <dbReference type="NCBI Taxonomy" id="1481663"/>
    <lineage>
        <taxon>Bacteria</taxon>
        <taxon>Pseudomonadati</taxon>
        <taxon>Pseudomonadota</taxon>
        <taxon>Gammaproteobacteria</taxon>
        <taxon>Vibrionales</taxon>
        <taxon>Vibrionaceae</taxon>
        <taxon>Vibrio</taxon>
    </lineage>
</organism>
<dbReference type="NCBIfam" id="TIGR00693">
    <property type="entry name" value="thiE"/>
    <property type="match status" value="1"/>
</dbReference>
<dbReference type="InterPro" id="IPR022998">
    <property type="entry name" value="ThiamineP_synth_TenI"/>
</dbReference>
<comment type="cofactor">
    <cofactor evidence="1">
        <name>Mg(2+)</name>
        <dbReference type="ChEBI" id="CHEBI:18420"/>
    </cofactor>
</comment>
<dbReference type="Pfam" id="PF02581">
    <property type="entry name" value="TMP-TENI"/>
    <property type="match status" value="1"/>
</dbReference>
<keyword evidence="6 10" id="KW-0784">Thiamine biosynthesis</keyword>
<comment type="similarity">
    <text evidence="10">Belongs to the thiamine-phosphate synthase family.</text>
</comment>
<accession>A0A0Q0MRT4</accession>
<dbReference type="NCBIfam" id="NF008933">
    <property type="entry name" value="PRK12290.1"/>
    <property type="match status" value="1"/>
</dbReference>
<comment type="caution">
    <text evidence="13">The sequence shown here is derived from an EMBL/GenBank/DDBJ whole genome shotgun (WGS) entry which is preliminary data.</text>
</comment>
<evidence type="ECO:0000256" key="5">
    <source>
        <dbReference type="ARBA" id="ARBA00022842"/>
    </source>
</evidence>
<evidence type="ECO:0000313" key="14">
    <source>
        <dbReference type="Proteomes" id="UP000053724"/>
    </source>
</evidence>
<dbReference type="RefSeq" id="WP_055028127.1">
    <property type="nucleotide sequence ID" value="NZ_CP035688.1"/>
</dbReference>
<dbReference type="GO" id="GO:0009229">
    <property type="term" value="P:thiamine diphosphate biosynthetic process"/>
    <property type="evidence" value="ECO:0007669"/>
    <property type="project" value="UniProtKB-UniPathway"/>
</dbReference>
<dbReference type="GO" id="GO:0004789">
    <property type="term" value="F:thiamine-phosphate diphosphorylase activity"/>
    <property type="evidence" value="ECO:0007669"/>
    <property type="project" value="UniProtKB-EC"/>
</dbReference>
<keyword evidence="4" id="KW-0479">Metal-binding</keyword>
<dbReference type="Proteomes" id="UP000053724">
    <property type="component" value="Unassembled WGS sequence"/>
</dbReference>
<evidence type="ECO:0000256" key="4">
    <source>
        <dbReference type="ARBA" id="ARBA00022723"/>
    </source>
</evidence>
<keyword evidence="3 10" id="KW-0808">Transferase</keyword>
<dbReference type="EC" id="2.5.1.3" evidence="10"/>
<dbReference type="EMBL" id="LCUF01000018">
    <property type="protein sequence ID" value="KQA22999.1"/>
    <property type="molecule type" value="Genomic_DNA"/>
</dbReference>
<dbReference type="GO" id="GO:0046872">
    <property type="term" value="F:metal ion binding"/>
    <property type="evidence" value="ECO:0007669"/>
    <property type="project" value="UniProtKB-KW"/>
</dbReference>
<dbReference type="Gene3D" id="3.20.20.70">
    <property type="entry name" value="Aldolase class I"/>
    <property type="match status" value="1"/>
</dbReference>
<dbReference type="PANTHER" id="PTHR20857">
    <property type="entry name" value="THIAMINE-PHOSPHATE PYROPHOSPHORYLASE"/>
    <property type="match status" value="1"/>
</dbReference>
<evidence type="ECO:0000256" key="8">
    <source>
        <dbReference type="ARBA" id="ARBA00047851"/>
    </source>
</evidence>
<evidence type="ECO:0000256" key="3">
    <source>
        <dbReference type="ARBA" id="ARBA00022679"/>
    </source>
</evidence>
<dbReference type="SUPFAM" id="SSF51391">
    <property type="entry name" value="Thiamin phosphate synthase"/>
    <property type="match status" value="1"/>
</dbReference>
<proteinExistence type="inferred from homology"/>
<reference evidence="13 14" key="1">
    <citation type="journal article" date="2015" name="Genome Biol. Evol.">
        <title>The Dynamics of Genetic Interactions between Vibrio metoecus and Vibrio cholerae, Two Close Relatives Co-Occurring in the Environment.</title>
        <authorList>
            <person name="Orata F.D."/>
            <person name="Kirchberger P.C."/>
            <person name="Meheust R."/>
            <person name="Barlow E.J."/>
            <person name="Tarr C.L."/>
            <person name="Boucher Y."/>
        </authorList>
    </citation>
    <scope>NUCLEOTIDE SEQUENCE [LARGE SCALE GENOMIC DNA]</scope>
    <source>
        <strain evidence="13 14">08-2459</strain>
    </source>
</reference>
<evidence type="ECO:0000256" key="2">
    <source>
        <dbReference type="ARBA" id="ARBA00005165"/>
    </source>
</evidence>
<evidence type="ECO:0000256" key="11">
    <source>
        <dbReference type="RuleBase" id="RU004253"/>
    </source>
</evidence>
<comment type="pathway">
    <text evidence="2 11">Cofactor biosynthesis; thiamine diphosphate biosynthesis; thiamine phosphate from 4-amino-2-methyl-5-diphosphomethylpyrimidine and 4-methyl-5-(2-phosphoethyl)-thiazole: step 1/1.</text>
</comment>
<name>A0A0Q0MRT4_VIBMT</name>
<dbReference type="FunFam" id="3.20.20.70:FF:000064">
    <property type="entry name" value="Thiamine-phosphate synthase"/>
    <property type="match status" value="1"/>
</dbReference>
<evidence type="ECO:0000256" key="7">
    <source>
        <dbReference type="ARBA" id="ARBA00047334"/>
    </source>
</evidence>
<dbReference type="UniPathway" id="UPA00060">
    <property type="reaction ID" value="UER00141"/>
</dbReference>
<protein>
    <recommendedName>
        <fullName evidence="10">Thiamine-phosphate synthase</fullName>
        <ecNumber evidence="10">2.5.1.3</ecNumber>
    </recommendedName>
    <alternativeName>
        <fullName evidence="10">Thiamine-phosphate pyrophosphorylase</fullName>
    </alternativeName>
</protein>
<dbReference type="GO" id="GO:0009228">
    <property type="term" value="P:thiamine biosynthetic process"/>
    <property type="evidence" value="ECO:0007669"/>
    <property type="project" value="UniProtKB-KW"/>
</dbReference>
<dbReference type="NCBIfam" id="NF002904">
    <property type="entry name" value="PRK03512.1"/>
    <property type="match status" value="1"/>
</dbReference>
<dbReference type="PANTHER" id="PTHR20857:SF15">
    <property type="entry name" value="THIAMINE-PHOSPHATE SYNTHASE"/>
    <property type="match status" value="1"/>
</dbReference>
<evidence type="ECO:0000256" key="9">
    <source>
        <dbReference type="ARBA" id="ARBA00047883"/>
    </source>
</evidence>
<evidence type="ECO:0000256" key="6">
    <source>
        <dbReference type="ARBA" id="ARBA00022977"/>
    </source>
</evidence>
<dbReference type="AlphaFoldDB" id="A0A0Q0MRT4"/>
<dbReference type="CDD" id="cd00564">
    <property type="entry name" value="TMP_TenI"/>
    <property type="match status" value="1"/>
</dbReference>
<feature type="domain" description="Thiamine phosphate synthase/TenI" evidence="12">
    <location>
        <begin position="202"/>
        <end position="378"/>
    </location>
</feature>
<keyword evidence="5" id="KW-0460">Magnesium</keyword>
<dbReference type="InterPro" id="IPR036206">
    <property type="entry name" value="ThiamineP_synth_sf"/>
</dbReference>
<comment type="catalytic activity">
    <reaction evidence="9 10">
        <text>2-[(2R,5Z)-2-carboxy-4-methylthiazol-5(2H)-ylidene]ethyl phosphate + 4-amino-2-methyl-5-(diphosphooxymethyl)pyrimidine + 2 H(+) = thiamine phosphate + CO2 + diphosphate</text>
        <dbReference type="Rhea" id="RHEA:47844"/>
        <dbReference type="ChEBI" id="CHEBI:15378"/>
        <dbReference type="ChEBI" id="CHEBI:16526"/>
        <dbReference type="ChEBI" id="CHEBI:33019"/>
        <dbReference type="ChEBI" id="CHEBI:37575"/>
        <dbReference type="ChEBI" id="CHEBI:57841"/>
        <dbReference type="ChEBI" id="CHEBI:62899"/>
        <dbReference type="EC" id="2.5.1.3"/>
    </reaction>
</comment>
<evidence type="ECO:0000313" key="13">
    <source>
        <dbReference type="EMBL" id="KQA22999.1"/>
    </source>
</evidence>
<evidence type="ECO:0000256" key="10">
    <source>
        <dbReference type="RuleBase" id="RU003826"/>
    </source>
</evidence>
<evidence type="ECO:0000259" key="12">
    <source>
        <dbReference type="Pfam" id="PF02581"/>
    </source>
</evidence>
<comment type="catalytic activity">
    <reaction evidence="8 10">
        <text>2-(2-carboxy-4-methylthiazol-5-yl)ethyl phosphate + 4-amino-2-methyl-5-(diphosphooxymethyl)pyrimidine + 2 H(+) = thiamine phosphate + CO2 + diphosphate</text>
        <dbReference type="Rhea" id="RHEA:47848"/>
        <dbReference type="ChEBI" id="CHEBI:15378"/>
        <dbReference type="ChEBI" id="CHEBI:16526"/>
        <dbReference type="ChEBI" id="CHEBI:33019"/>
        <dbReference type="ChEBI" id="CHEBI:37575"/>
        <dbReference type="ChEBI" id="CHEBI:57841"/>
        <dbReference type="ChEBI" id="CHEBI:62890"/>
        <dbReference type="EC" id="2.5.1.3"/>
    </reaction>
</comment>
<dbReference type="InterPro" id="IPR013785">
    <property type="entry name" value="Aldolase_TIM"/>
</dbReference>